<keyword evidence="3" id="KW-0540">Nuclease</keyword>
<dbReference type="InterPro" id="IPR003156">
    <property type="entry name" value="DHHA1_dom"/>
</dbReference>
<reference evidence="9 10" key="1">
    <citation type="journal article" date="2020" name="mSystems">
        <title>Defining Genomic and Predicted Metabolic Features of the Acetobacterium Genus.</title>
        <authorList>
            <person name="Ross D.E."/>
            <person name="Marshall C.W."/>
            <person name="Gulliver D."/>
            <person name="May H.D."/>
            <person name="Norman R.S."/>
        </authorList>
    </citation>
    <scope>NUCLEOTIDE SEQUENCE [LARGE SCALE GENOMIC DNA]</scope>
    <source>
        <strain evidence="9 10">DSM 8238</strain>
    </source>
</reference>
<evidence type="ECO:0000256" key="4">
    <source>
        <dbReference type="ARBA" id="ARBA00022801"/>
    </source>
</evidence>
<evidence type="ECO:0000256" key="3">
    <source>
        <dbReference type="ARBA" id="ARBA00022722"/>
    </source>
</evidence>
<dbReference type="Pfam" id="PF01368">
    <property type="entry name" value="DHH"/>
    <property type="match status" value="1"/>
</dbReference>
<evidence type="ECO:0000313" key="10">
    <source>
        <dbReference type="Proteomes" id="UP000603234"/>
    </source>
</evidence>
<dbReference type="RefSeq" id="WP_186842594.1">
    <property type="nucleotide sequence ID" value="NZ_WJBC01000013.1"/>
</dbReference>
<keyword evidence="10" id="KW-1185">Reference proteome</keyword>
<dbReference type="NCBIfam" id="TIGR00644">
    <property type="entry name" value="recJ"/>
    <property type="match status" value="1"/>
</dbReference>
<feature type="domain" description="RecJ OB" evidence="8">
    <location>
        <begin position="463"/>
        <end position="575"/>
    </location>
</feature>
<dbReference type="InterPro" id="IPR038763">
    <property type="entry name" value="DHH_sf"/>
</dbReference>
<evidence type="ECO:0000256" key="2">
    <source>
        <dbReference type="ARBA" id="ARBA00019841"/>
    </source>
</evidence>
<dbReference type="SUPFAM" id="SSF64182">
    <property type="entry name" value="DHH phosphoesterases"/>
    <property type="match status" value="1"/>
</dbReference>
<evidence type="ECO:0000256" key="5">
    <source>
        <dbReference type="ARBA" id="ARBA00022839"/>
    </source>
</evidence>
<dbReference type="InterPro" id="IPR051673">
    <property type="entry name" value="SSDNA_exonuclease_RecJ"/>
</dbReference>
<keyword evidence="4" id="KW-0378">Hydrolase</keyword>
<evidence type="ECO:0000259" key="6">
    <source>
        <dbReference type="Pfam" id="PF01368"/>
    </source>
</evidence>
<accession>A0ABR6WVV1</accession>
<evidence type="ECO:0000259" key="7">
    <source>
        <dbReference type="Pfam" id="PF02272"/>
    </source>
</evidence>
<dbReference type="PANTHER" id="PTHR30255:SF2">
    <property type="entry name" value="SINGLE-STRANDED-DNA-SPECIFIC EXONUCLEASE RECJ"/>
    <property type="match status" value="1"/>
</dbReference>
<dbReference type="EMBL" id="WJBC01000013">
    <property type="protein sequence ID" value="MBC3804710.1"/>
    <property type="molecule type" value="Genomic_DNA"/>
</dbReference>
<dbReference type="Pfam" id="PF17768">
    <property type="entry name" value="RecJ_OB"/>
    <property type="match status" value="1"/>
</dbReference>
<dbReference type="Gene3D" id="3.10.310.30">
    <property type="match status" value="1"/>
</dbReference>
<comment type="caution">
    <text evidence="9">The sequence shown here is derived from an EMBL/GenBank/DDBJ whole genome shotgun (WGS) entry which is preliminary data.</text>
</comment>
<dbReference type="InterPro" id="IPR004610">
    <property type="entry name" value="RecJ"/>
</dbReference>
<protein>
    <recommendedName>
        <fullName evidence="2">Single-stranded-DNA-specific exonuclease RecJ</fullName>
    </recommendedName>
</protein>
<feature type="domain" description="DHHA1" evidence="7">
    <location>
        <begin position="357"/>
        <end position="446"/>
    </location>
</feature>
<evidence type="ECO:0000259" key="8">
    <source>
        <dbReference type="Pfam" id="PF17768"/>
    </source>
</evidence>
<dbReference type="GO" id="GO:0004527">
    <property type="term" value="F:exonuclease activity"/>
    <property type="evidence" value="ECO:0007669"/>
    <property type="project" value="UniProtKB-KW"/>
</dbReference>
<comment type="similarity">
    <text evidence="1">Belongs to the RecJ family.</text>
</comment>
<dbReference type="Pfam" id="PF02272">
    <property type="entry name" value="DHHA1"/>
    <property type="match status" value="1"/>
</dbReference>
<sequence>MTIKTKWIKRERKKSINEENTRQLKQDLIDDFGLSQLAAELLINRGCSCLEDGRRFLEPSLQHLHNPFLFEDMEKAVARIIQAKENTEKICIYGDYDADGTIGTSILLKFMKDQGFDVTYFIPNRLITGYGLHIDPLQEIIDAGVTLLITVDNGISANEQVQYCNNRNCDVIVTDHHECHGILPEAYGIINPKVTGSAYPFKELCGAGVALKLVQALAEKLKVNIDLQDSIECVALATVADLVPLQDENRCLVALGLNYLNSCPQNPGIRALMEVSELKDLKAWHFGFVLGPKINAAGRLGEADRIVELLTDSDANRIMTLAAFLSDENRKRQELETEILEEALSTVESQEIFRDDILVVVGENWHPGVIGIVASRIQERHYKPVIVISVADGIGKASCRSVDGFNIFETLQSCEELFISYGGHEQAAGFSIKKENIDLMKAKISDYGRAVDIRQHLTRKVYYDAQINEAEVSWDAYHELARFEPCGLGNPGILFMMKNLTATSIGTMGRENNHLRLSLKSGLRGVGFGLGGFYTGQFAEQAKMAAEDYHGIMFVCRLDMNEFRGNKTLQLQIKDIKFNPIWQVDSAKKLVKTIVMEENPQQSVAALMNENSAGALELSVVMIRTVYAVLKKNQDGGVPIASGSAISPNVSPYHLLMSCEILREAGLLAYGIKNDRVFSKIIPANKKKDIQNTKLMIKLEKITSDK</sequence>
<dbReference type="InterPro" id="IPR001667">
    <property type="entry name" value="DDH_dom"/>
</dbReference>
<evidence type="ECO:0000313" key="9">
    <source>
        <dbReference type="EMBL" id="MBC3804710.1"/>
    </source>
</evidence>
<gene>
    <name evidence="9" type="primary">recJ</name>
    <name evidence="9" type="ORF">GH808_09735</name>
</gene>
<dbReference type="PANTHER" id="PTHR30255">
    <property type="entry name" value="SINGLE-STRANDED-DNA-SPECIFIC EXONUCLEASE RECJ"/>
    <property type="match status" value="1"/>
</dbReference>
<evidence type="ECO:0000256" key="1">
    <source>
        <dbReference type="ARBA" id="ARBA00005915"/>
    </source>
</evidence>
<dbReference type="Proteomes" id="UP000603234">
    <property type="component" value="Unassembled WGS sequence"/>
</dbReference>
<proteinExistence type="inferred from homology"/>
<name>A0ABR6WVV1_9FIRM</name>
<dbReference type="Gene3D" id="3.90.1640.30">
    <property type="match status" value="1"/>
</dbReference>
<feature type="domain" description="DDH" evidence="6">
    <location>
        <begin position="89"/>
        <end position="238"/>
    </location>
</feature>
<keyword evidence="5 9" id="KW-0269">Exonuclease</keyword>
<dbReference type="InterPro" id="IPR041122">
    <property type="entry name" value="RecJ_OB"/>
</dbReference>
<organism evidence="9 10">
    <name type="scientific">Acetobacterium fimetarium</name>
    <dbReference type="NCBI Taxonomy" id="52691"/>
    <lineage>
        <taxon>Bacteria</taxon>
        <taxon>Bacillati</taxon>
        <taxon>Bacillota</taxon>
        <taxon>Clostridia</taxon>
        <taxon>Eubacteriales</taxon>
        <taxon>Eubacteriaceae</taxon>
        <taxon>Acetobacterium</taxon>
    </lineage>
</organism>